<evidence type="ECO:0000256" key="3">
    <source>
        <dbReference type="ARBA" id="ARBA00012251"/>
    </source>
</evidence>
<protein>
    <recommendedName>
        <fullName evidence="3">RBR-type E3 ubiquitin transferase</fullName>
        <ecNumber evidence="3">2.3.2.31</ecNumber>
    </recommendedName>
</protein>
<evidence type="ECO:0000313" key="13">
    <source>
        <dbReference type="EMBL" id="KAE8384579.1"/>
    </source>
</evidence>
<dbReference type="InterPro" id="IPR054694">
    <property type="entry name" value="Parkin-like_IBR"/>
</dbReference>
<keyword evidence="4" id="KW-0808">Transferase</keyword>
<comment type="catalytic activity">
    <reaction evidence="1">
        <text>[E2 ubiquitin-conjugating enzyme]-S-ubiquitinyl-L-cysteine + [acceptor protein]-L-lysine = [E2 ubiquitin-conjugating enzyme]-L-cysteine + [acceptor protein]-N(6)-ubiquitinyl-L-lysine.</text>
        <dbReference type="EC" id="2.3.2.31"/>
    </reaction>
</comment>
<evidence type="ECO:0000256" key="5">
    <source>
        <dbReference type="ARBA" id="ARBA00022723"/>
    </source>
</evidence>
<evidence type="ECO:0000256" key="8">
    <source>
        <dbReference type="ARBA" id="ARBA00022786"/>
    </source>
</evidence>
<dbReference type="Proteomes" id="UP000326877">
    <property type="component" value="Unassembled WGS sequence"/>
</dbReference>
<dbReference type="GO" id="GO:0061630">
    <property type="term" value="F:ubiquitin protein ligase activity"/>
    <property type="evidence" value="ECO:0007669"/>
    <property type="project" value="UniProtKB-EC"/>
</dbReference>
<dbReference type="CDD" id="cd00198">
    <property type="entry name" value="vWFA"/>
    <property type="match status" value="1"/>
</dbReference>
<evidence type="ECO:0000256" key="6">
    <source>
        <dbReference type="ARBA" id="ARBA00022737"/>
    </source>
</evidence>
<dbReference type="GO" id="GO:0008270">
    <property type="term" value="F:zinc ion binding"/>
    <property type="evidence" value="ECO:0007669"/>
    <property type="project" value="UniProtKB-KW"/>
</dbReference>
<evidence type="ECO:0000256" key="4">
    <source>
        <dbReference type="ARBA" id="ARBA00022679"/>
    </source>
</evidence>
<keyword evidence="7 10" id="KW-0863">Zinc-finger</keyword>
<keyword evidence="6" id="KW-0677">Repeat</keyword>
<dbReference type="EMBL" id="ML735363">
    <property type="protein sequence ID" value="KAE8384579.1"/>
    <property type="molecule type" value="Genomic_DNA"/>
</dbReference>
<evidence type="ECO:0000256" key="7">
    <source>
        <dbReference type="ARBA" id="ARBA00022771"/>
    </source>
</evidence>
<feature type="domain" description="RING-type" evidence="11">
    <location>
        <begin position="883"/>
        <end position="937"/>
    </location>
</feature>
<keyword evidence="8" id="KW-0833">Ubl conjugation pathway</keyword>
<dbReference type="EC" id="2.3.2.31" evidence="3"/>
<feature type="domain" description="RING-type" evidence="12">
    <location>
        <begin position="879"/>
        <end position="1068"/>
    </location>
</feature>
<dbReference type="SUPFAM" id="SSF57850">
    <property type="entry name" value="RING/U-box"/>
    <property type="match status" value="1"/>
</dbReference>
<dbReference type="PROSITE" id="PS51873">
    <property type="entry name" value="TRIAD"/>
    <property type="match status" value="1"/>
</dbReference>
<dbReference type="SUPFAM" id="SSF53300">
    <property type="entry name" value="vWA-like"/>
    <property type="match status" value="1"/>
</dbReference>
<evidence type="ECO:0000256" key="9">
    <source>
        <dbReference type="ARBA" id="ARBA00022833"/>
    </source>
</evidence>
<dbReference type="InterPro" id="IPR001841">
    <property type="entry name" value="Znf_RING"/>
</dbReference>
<comment type="pathway">
    <text evidence="2">Protein modification; protein ubiquitination.</text>
</comment>
<dbReference type="Gene3D" id="3.40.50.410">
    <property type="entry name" value="von Willebrand factor, type A domain"/>
    <property type="match status" value="1"/>
</dbReference>
<dbReference type="AlphaFoldDB" id="A0A5N7BS44"/>
<evidence type="ECO:0000256" key="1">
    <source>
        <dbReference type="ARBA" id="ARBA00001798"/>
    </source>
</evidence>
<evidence type="ECO:0000259" key="12">
    <source>
        <dbReference type="PROSITE" id="PS51873"/>
    </source>
</evidence>
<evidence type="ECO:0000259" key="11">
    <source>
        <dbReference type="PROSITE" id="PS50089"/>
    </source>
</evidence>
<name>A0A5N7BS44_PETAA</name>
<dbReference type="Gene3D" id="1.20.120.1750">
    <property type="match status" value="1"/>
</dbReference>
<dbReference type="InterPro" id="IPR044066">
    <property type="entry name" value="TRIAD_supradom"/>
</dbReference>
<sequence length="1082" mass="121745">MEGLHPNEAEQYDLLVVVDATASMHSFLKSLNNSLRQIISISELTRCFSRIGLLAYRDYVCKDLLEWSGWFDTSLTTSDTQPDLLAIAASLDTQGNYDVPEAAKTGLAKAYEVMRSDAKTVILFYADAPPHAWGNNPNLDNRGPDENHGREQIALSISTSYGGFGPKFKDWVSACNLLREGEKRVQVFCILDPSMCHTYNHASASYYTYLSTMTQGSCIVLRSAKPSAISKVTIEVLLTWMGVGKPAVDDVGEETSPYLLSYPDLKGIDKFRDERDEEARSYLPTPDSHRLAGSLKMQRLSPYIMHNSIQKKTAPVADFTKSWATDPSYQVLAVKHLKQIIIEDVTVIAVNAIFATLWRNICTDRAHPARSELLNAFSLQVSRITDPVDRSRMTDWLEASYDYTGEVVELINTVPETERFPCVCLDPTLTFTHPDHDENENYKKTTTDITTFTRAELLEIGRSCDPDILRRLSRVLTQLTYIQSPADLPEHIASMTDRDMPRIPIALAKEQYKRKFWQILLHIVCPGTMLSTRPSSVLAALALRLGITPLLPAAESQLLTMKDRWNDIEVPETWTISCMTLLLDADRKYQQRQSLNQTTNDTGDSAVTEMPTVLKPSDRELFEKLIAYRFLELNLHTTFTAQIGWKPEKTLIPIGPVVTCKSCHYPRSVTIMGHDGQCGVCLGNSTRAHCSVTKDDTDKTPAAWVECHNTNCRAQYVVYDVESLRVRPKCHYCRVWNAAVPSTRDEVPLAPYVECHRCLSRIIWPEPYRPADFVEAEYLCPGCTTGRQTIVDVETSAEQLKEENTVRWFIQDTKQPSGHTFSNRSLFHTVSRIGPDKFVAQIMLFPDTNPHLTIRGKLVRNSESIISKLQDHVSRRRSVKVACSLCFSNFHPTALSSACSRRGCQERICKECLSHWYGLNAPGRIINTAALSCPFCRRLPSARTLAKHGMGIHAVGNLQGVIQDRGTWIYVWCGSCATARPYLERVCAQGAPPEVTNWRCEECIKPGESAVKPCPGCGVMTEKISGCGHIQCEVEDCHTHWCYFCGDKFDKGLIYSHMTEIHGTIYDQEDGLDYDLDDENDN</sequence>
<dbReference type="InterPro" id="IPR036465">
    <property type="entry name" value="vWFA_dom_sf"/>
</dbReference>
<keyword evidence="5" id="KW-0479">Metal-binding</keyword>
<dbReference type="Pfam" id="PF22605">
    <property type="entry name" value="IBR_2"/>
    <property type="match status" value="1"/>
</dbReference>
<dbReference type="OrthoDB" id="10009520at2759"/>
<proteinExistence type="predicted"/>
<keyword evidence="9" id="KW-0862">Zinc</keyword>
<evidence type="ECO:0000256" key="10">
    <source>
        <dbReference type="PROSITE-ProRule" id="PRU00175"/>
    </source>
</evidence>
<accession>A0A5N7BS44</accession>
<evidence type="ECO:0000256" key="2">
    <source>
        <dbReference type="ARBA" id="ARBA00004906"/>
    </source>
</evidence>
<gene>
    <name evidence="13" type="ORF">BDV23DRAFT_166493</name>
</gene>
<reference evidence="13" key="1">
    <citation type="submission" date="2019-04" db="EMBL/GenBank/DDBJ databases">
        <title>Friends and foes A comparative genomics studyof 23 Aspergillus species from section Flavi.</title>
        <authorList>
            <consortium name="DOE Joint Genome Institute"/>
            <person name="Kjaerbolling I."/>
            <person name="Vesth T."/>
            <person name="Frisvad J.C."/>
            <person name="Nybo J.L."/>
            <person name="Theobald S."/>
            <person name="Kildgaard S."/>
            <person name="Isbrandt T."/>
            <person name="Kuo A."/>
            <person name="Sato A."/>
            <person name="Lyhne E.K."/>
            <person name="Kogle M.E."/>
            <person name="Wiebenga A."/>
            <person name="Kun R.S."/>
            <person name="Lubbers R.J."/>
            <person name="Makela M.R."/>
            <person name="Barry K."/>
            <person name="Chovatia M."/>
            <person name="Clum A."/>
            <person name="Daum C."/>
            <person name="Haridas S."/>
            <person name="He G."/>
            <person name="LaButti K."/>
            <person name="Lipzen A."/>
            <person name="Mondo S."/>
            <person name="Riley R."/>
            <person name="Salamov A."/>
            <person name="Simmons B.A."/>
            <person name="Magnuson J.K."/>
            <person name="Henrissat B."/>
            <person name="Mortensen U.H."/>
            <person name="Larsen T.O."/>
            <person name="Devries R.P."/>
            <person name="Grigoriev I.V."/>
            <person name="Machida M."/>
            <person name="Baker S.E."/>
            <person name="Andersen M.R."/>
        </authorList>
    </citation>
    <scope>NUCLEOTIDE SEQUENCE [LARGE SCALE GENOMIC DNA]</scope>
    <source>
        <strain evidence="13">IBT 14317</strain>
    </source>
</reference>
<organism evidence="13">
    <name type="scientific">Petromyces alliaceus</name>
    <name type="common">Aspergillus alliaceus</name>
    <dbReference type="NCBI Taxonomy" id="209559"/>
    <lineage>
        <taxon>Eukaryota</taxon>
        <taxon>Fungi</taxon>
        <taxon>Dikarya</taxon>
        <taxon>Ascomycota</taxon>
        <taxon>Pezizomycotina</taxon>
        <taxon>Eurotiomycetes</taxon>
        <taxon>Eurotiomycetidae</taxon>
        <taxon>Eurotiales</taxon>
        <taxon>Aspergillaceae</taxon>
        <taxon>Aspergillus</taxon>
        <taxon>Aspergillus subgen. Circumdati</taxon>
    </lineage>
</organism>
<dbReference type="PROSITE" id="PS50089">
    <property type="entry name" value="ZF_RING_2"/>
    <property type="match status" value="1"/>
</dbReference>
<dbReference type="CDD" id="cd20336">
    <property type="entry name" value="Rcat_RBR"/>
    <property type="match status" value="1"/>
</dbReference>